<dbReference type="Proteomes" id="UP000198304">
    <property type="component" value="Unassembled WGS sequence"/>
</dbReference>
<dbReference type="AlphaFoldDB" id="A0A239ATA8"/>
<name>A0A239ATA8_9FIRM</name>
<dbReference type="GO" id="GO:0045892">
    <property type="term" value="P:negative regulation of DNA-templated transcription"/>
    <property type="evidence" value="ECO:0007669"/>
    <property type="project" value="UniProtKB-ARBA"/>
</dbReference>
<dbReference type="GO" id="GO:0003677">
    <property type="term" value="F:DNA binding"/>
    <property type="evidence" value="ECO:0007669"/>
    <property type="project" value="UniProtKB-KW"/>
</dbReference>
<keyword evidence="1" id="KW-0238">DNA-binding</keyword>
<accession>A0A239ATA8</accession>
<organism evidence="1 2">
    <name type="scientific">Anaerovirgula multivorans</name>
    <dbReference type="NCBI Taxonomy" id="312168"/>
    <lineage>
        <taxon>Bacteria</taxon>
        <taxon>Bacillati</taxon>
        <taxon>Bacillota</taxon>
        <taxon>Clostridia</taxon>
        <taxon>Peptostreptococcales</taxon>
        <taxon>Natronincolaceae</taxon>
        <taxon>Anaerovirgula</taxon>
    </lineage>
</organism>
<protein>
    <submittedName>
        <fullName evidence="1">DNA-binding transcriptional regulator, FrmR family</fullName>
    </submittedName>
</protein>
<dbReference type="Pfam" id="PF02583">
    <property type="entry name" value="Trns_repr_metal"/>
    <property type="match status" value="1"/>
</dbReference>
<dbReference type="EMBL" id="FZOJ01000002">
    <property type="protein sequence ID" value="SNR98936.1"/>
    <property type="molecule type" value="Genomic_DNA"/>
</dbReference>
<gene>
    <name evidence="1" type="ORF">SAMN05446037_1002255</name>
</gene>
<dbReference type="InterPro" id="IPR038390">
    <property type="entry name" value="Metal_Tscrpt_repr_sf"/>
</dbReference>
<keyword evidence="2" id="KW-1185">Reference proteome</keyword>
<evidence type="ECO:0000313" key="2">
    <source>
        <dbReference type="Proteomes" id="UP000198304"/>
    </source>
</evidence>
<dbReference type="PANTHER" id="PTHR33677">
    <property type="entry name" value="TRANSCRIPTIONAL REPRESSOR FRMR-RELATED"/>
    <property type="match status" value="1"/>
</dbReference>
<sequence length="86" mass="9847">MDQLQTKKDILNRLKTVKGHIQGIEKMVEEEKSCDEILLQIAAVKSSIERVGFIIVEEHTKGCLLKENITPEEVDRILKTIIKFAK</sequence>
<dbReference type="InterPro" id="IPR003735">
    <property type="entry name" value="Metal_Tscrpt_repr"/>
</dbReference>
<dbReference type="PANTHER" id="PTHR33677:SF5">
    <property type="entry name" value="TRANSCRIPTIONAL REPRESSOR FRMR"/>
    <property type="match status" value="1"/>
</dbReference>
<dbReference type="GO" id="GO:0046872">
    <property type="term" value="F:metal ion binding"/>
    <property type="evidence" value="ECO:0007669"/>
    <property type="project" value="InterPro"/>
</dbReference>
<dbReference type="RefSeq" id="WP_089281435.1">
    <property type="nucleotide sequence ID" value="NZ_FZOJ01000002.1"/>
</dbReference>
<proteinExistence type="predicted"/>
<dbReference type="Gene3D" id="1.20.58.1000">
    <property type="entry name" value="Metal-sensitive repressor, helix protomer"/>
    <property type="match status" value="1"/>
</dbReference>
<dbReference type="CDD" id="cd10148">
    <property type="entry name" value="CsoR-like_DUF156"/>
    <property type="match status" value="1"/>
</dbReference>
<dbReference type="OrthoDB" id="9811244at2"/>
<reference evidence="1 2" key="1">
    <citation type="submission" date="2017-06" db="EMBL/GenBank/DDBJ databases">
        <authorList>
            <person name="Kim H.J."/>
            <person name="Triplett B.A."/>
        </authorList>
    </citation>
    <scope>NUCLEOTIDE SEQUENCE [LARGE SCALE GENOMIC DNA]</scope>
    <source>
        <strain evidence="1 2">SCA</strain>
    </source>
</reference>
<evidence type="ECO:0000313" key="1">
    <source>
        <dbReference type="EMBL" id="SNR98936.1"/>
    </source>
</evidence>